<dbReference type="AlphaFoldDB" id="A0A4P7NG60"/>
<accession>A0A4P7NG60</accession>
<name>A0A4P7NG60_PYROR</name>
<dbReference type="EMBL" id="CP034207">
    <property type="protein sequence ID" value="QBZ60873.1"/>
    <property type="molecule type" value="Genomic_DNA"/>
</dbReference>
<dbReference type="Proteomes" id="UP000294847">
    <property type="component" value="Chromosome 4"/>
</dbReference>
<protein>
    <submittedName>
        <fullName evidence="1">Uncharacterized protein</fullName>
    </submittedName>
</protein>
<evidence type="ECO:0000313" key="1">
    <source>
        <dbReference type="EMBL" id="QBZ60873.1"/>
    </source>
</evidence>
<gene>
    <name evidence="1" type="ORF">PoMZ_07817</name>
</gene>
<evidence type="ECO:0000313" key="2">
    <source>
        <dbReference type="Proteomes" id="UP000294847"/>
    </source>
</evidence>
<sequence>MLVSSLLAAVAIVATPIVTASPINGTSQELSPPLGVACGRTSCFGEQVCCNPTCSLCAMPGMACPMLDCGHLPGTPAVTKPAVVDAPGPRFSGSKIMKKPRPTMPAPYTSPKPTDGVACGNTTCAADQVCCNASCGICTPPDGACIMMFCGDSHRHDDSIPS</sequence>
<proteinExistence type="predicted"/>
<organism evidence="1 2">
    <name type="scientific">Pyricularia oryzae</name>
    <name type="common">Rice blast fungus</name>
    <name type="synonym">Magnaporthe oryzae</name>
    <dbReference type="NCBI Taxonomy" id="318829"/>
    <lineage>
        <taxon>Eukaryota</taxon>
        <taxon>Fungi</taxon>
        <taxon>Dikarya</taxon>
        <taxon>Ascomycota</taxon>
        <taxon>Pezizomycotina</taxon>
        <taxon>Sordariomycetes</taxon>
        <taxon>Sordariomycetidae</taxon>
        <taxon>Magnaporthales</taxon>
        <taxon>Pyriculariaceae</taxon>
        <taxon>Pyricularia</taxon>
    </lineage>
</organism>
<reference evidence="1 2" key="1">
    <citation type="journal article" date="2019" name="Mol. Biol. Evol.">
        <title>Blast fungal genomes show frequent chromosomal changes, gene gains and losses, and effector gene turnover.</title>
        <authorList>
            <person name="Gomez Luciano L.B."/>
            <person name="Jason Tsai I."/>
            <person name="Chuma I."/>
            <person name="Tosa Y."/>
            <person name="Chen Y.H."/>
            <person name="Li J.Y."/>
            <person name="Li M.Y."/>
            <person name="Jade Lu M.Y."/>
            <person name="Nakayashiki H."/>
            <person name="Li W.H."/>
        </authorList>
    </citation>
    <scope>NUCLEOTIDE SEQUENCE [LARGE SCALE GENOMIC DNA]</scope>
    <source>
        <strain evidence="1">MZ5-1-6</strain>
    </source>
</reference>